<name>A0A7Y6NRJ9_9BURK</name>
<feature type="transmembrane region" description="Helical" evidence="9">
    <location>
        <begin position="259"/>
        <end position="281"/>
    </location>
</feature>
<evidence type="ECO:0000313" key="10">
    <source>
        <dbReference type="EMBL" id="NUZ07989.1"/>
    </source>
</evidence>
<evidence type="ECO:0000256" key="4">
    <source>
        <dbReference type="ARBA" id="ARBA00022692"/>
    </source>
</evidence>
<dbReference type="CDD" id="cd06582">
    <property type="entry name" value="TM_PBP1_LivH_like"/>
    <property type="match status" value="1"/>
</dbReference>
<dbReference type="AlphaFoldDB" id="A0A7Y6NRJ9"/>
<evidence type="ECO:0000256" key="3">
    <source>
        <dbReference type="ARBA" id="ARBA00022475"/>
    </source>
</evidence>
<evidence type="ECO:0000256" key="8">
    <source>
        <dbReference type="ARBA" id="ARBA00037998"/>
    </source>
</evidence>
<keyword evidence="7 9" id="KW-0472">Membrane</keyword>
<feature type="transmembrane region" description="Helical" evidence="9">
    <location>
        <begin position="67"/>
        <end position="88"/>
    </location>
</feature>
<reference evidence="10 11" key="1">
    <citation type="submission" date="2020-06" db="EMBL/GenBank/DDBJ databases">
        <title>Schlegella sp. ID0723 isolated from air conditioner.</title>
        <authorList>
            <person name="Kim D.Y."/>
            <person name="Kim D.-U."/>
        </authorList>
    </citation>
    <scope>NUCLEOTIDE SEQUENCE [LARGE SCALE GENOMIC DNA]</scope>
    <source>
        <strain evidence="10 11">ID0723</strain>
    </source>
</reference>
<keyword evidence="4 9" id="KW-0812">Transmembrane</keyword>
<accession>A0A7Y6NRJ9</accession>
<feature type="transmembrane region" description="Helical" evidence="9">
    <location>
        <begin position="223"/>
        <end position="247"/>
    </location>
</feature>
<feature type="transmembrane region" description="Helical" evidence="9">
    <location>
        <begin position="100"/>
        <end position="119"/>
    </location>
</feature>
<dbReference type="EMBL" id="JABWMJ010000010">
    <property type="protein sequence ID" value="NUZ07989.1"/>
    <property type="molecule type" value="Genomic_DNA"/>
</dbReference>
<evidence type="ECO:0000256" key="5">
    <source>
        <dbReference type="ARBA" id="ARBA00022970"/>
    </source>
</evidence>
<sequence>MGFTLPSVSLLSQSILSGVFVGALYGLLGLGVSLSWGLLRLINLAHFAFAFLAAYICYQLAQMHVDPLLTLLVIVPAFFVLGAALHGLMGYFKVTPFNSLLVTFGLMGIVEAFIQTIWTADFRKMESVYEAQKFKLGTLFVPVPELITFGLAVAISFAVWAVLRYTDLGRALRAAAEDPRIAQAFGVNQQRNALLLAGTCSALASIAGVCLALSFTLAPSQMYAWIGVVFAAVMLGGLGRALGPLIAGSLIGVSEAVTMAVTAPSWAPIVSFTLLILILVLRPGKVAT</sequence>
<dbReference type="PANTHER" id="PTHR11795:SF445">
    <property type="entry name" value="AMINO ACID ABC TRANSPORTER PERMEASE PROTEIN"/>
    <property type="match status" value="1"/>
</dbReference>
<comment type="similarity">
    <text evidence="8">Belongs to the binding-protein-dependent transport system permease family. LivHM subfamily.</text>
</comment>
<feature type="transmembrane region" description="Helical" evidence="9">
    <location>
        <begin position="41"/>
        <end position="61"/>
    </location>
</feature>
<dbReference type="InterPro" id="IPR052157">
    <property type="entry name" value="BCAA_transport_permease"/>
</dbReference>
<comment type="caution">
    <text evidence="10">The sequence shown here is derived from an EMBL/GenBank/DDBJ whole genome shotgun (WGS) entry which is preliminary data.</text>
</comment>
<evidence type="ECO:0000256" key="2">
    <source>
        <dbReference type="ARBA" id="ARBA00022448"/>
    </source>
</evidence>
<feature type="transmembrane region" description="Helical" evidence="9">
    <location>
        <begin position="193"/>
        <end position="217"/>
    </location>
</feature>
<feature type="transmembrane region" description="Helical" evidence="9">
    <location>
        <begin position="15"/>
        <end position="34"/>
    </location>
</feature>
<feature type="transmembrane region" description="Helical" evidence="9">
    <location>
        <begin position="139"/>
        <end position="163"/>
    </location>
</feature>
<dbReference type="PANTHER" id="PTHR11795">
    <property type="entry name" value="BRANCHED-CHAIN AMINO ACID TRANSPORT SYSTEM PERMEASE PROTEIN LIVH"/>
    <property type="match status" value="1"/>
</dbReference>
<gene>
    <name evidence="10" type="ORF">HQN59_19675</name>
</gene>
<dbReference type="InterPro" id="IPR001851">
    <property type="entry name" value="ABC_transp_permease"/>
</dbReference>
<dbReference type="RefSeq" id="WP_176070826.1">
    <property type="nucleotide sequence ID" value="NZ_JABWMJ010000010.1"/>
</dbReference>
<evidence type="ECO:0000256" key="6">
    <source>
        <dbReference type="ARBA" id="ARBA00022989"/>
    </source>
</evidence>
<organism evidence="10 11">
    <name type="scientific">Piscinibacter koreensis</name>
    <dbReference type="NCBI Taxonomy" id="2742824"/>
    <lineage>
        <taxon>Bacteria</taxon>
        <taxon>Pseudomonadati</taxon>
        <taxon>Pseudomonadota</taxon>
        <taxon>Betaproteobacteria</taxon>
        <taxon>Burkholderiales</taxon>
        <taxon>Sphaerotilaceae</taxon>
        <taxon>Piscinibacter</taxon>
    </lineage>
</organism>
<keyword evidence="11" id="KW-1185">Reference proteome</keyword>
<dbReference type="Proteomes" id="UP000529637">
    <property type="component" value="Unassembled WGS sequence"/>
</dbReference>
<evidence type="ECO:0000256" key="1">
    <source>
        <dbReference type="ARBA" id="ARBA00004651"/>
    </source>
</evidence>
<comment type="subcellular location">
    <subcellularLocation>
        <location evidence="1">Cell membrane</location>
        <topology evidence="1">Multi-pass membrane protein</topology>
    </subcellularLocation>
</comment>
<dbReference type="GO" id="GO:0005886">
    <property type="term" value="C:plasma membrane"/>
    <property type="evidence" value="ECO:0007669"/>
    <property type="project" value="UniProtKB-SubCell"/>
</dbReference>
<evidence type="ECO:0000256" key="7">
    <source>
        <dbReference type="ARBA" id="ARBA00023136"/>
    </source>
</evidence>
<dbReference type="Pfam" id="PF02653">
    <property type="entry name" value="BPD_transp_2"/>
    <property type="match status" value="1"/>
</dbReference>
<evidence type="ECO:0000256" key="9">
    <source>
        <dbReference type="SAM" id="Phobius"/>
    </source>
</evidence>
<proteinExistence type="inferred from homology"/>
<keyword evidence="6 9" id="KW-1133">Transmembrane helix</keyword>
<dbReference type="GO" id="GO:0006865">
    <property type="term" value="P:amino acid transport"/>
    <property type="evidence" value="ECO:0007669"/>
    <property type="project" value="UniProtKB-KW"/>
</dbReference>
<evidence type="ECO:0000313" key="11">
    <source>
        <dbReference type="Proteomes" id="UP000529637"/>
    </source>
</evidence>
<keyword evidence="5" id="KW-0029">Amino-acid transport</keyword>
<protein>
    <submittedName>
        <fullName evidence="10">Branched-chain amino acid ABC transporter permease</fullName>
    </submittedName>
</protein>
<keyword evidence="3" id="KW-1003">Cell membrane</keyword>
<keyword evidence="2" id="KW-0813">Transport</keyword>
<dbReference type="GO" id="GO:0022857">
    <property type="term" value="F:transmembrane transporter activity"/>
    <property type="evidence" value="ECO:0007669"/>
    <property type="project" value="InterPro"/>
</dbReference>